<comment type="similarity">
    <text evidence="3">Belongs to the acyl-CoA dehydrogenase family.</text>
</comment>
<dbReference type="EC" id="1.3.8.7" evidence="4"/>
<dbReference type="Pfam" id="PF02771">
    <property type="entry name" value="Acyl-CoA_dh_N"/>
    <property type="match status" value="1"/>
</dbReference>
<accession>A0A8B0SIB8</accession>
<keyword evidence="11" id="KW-0443">Lipid metabolism</keyword>
<dbReference type="Gene3D" id="2.40.110.10">
    <property type="entry name" value="Butyryl-CoA Dehydrogenase, subunit A, domain 2"/>
    <property type="match status" value="1"/>
</dbReference>
<keyword evidence="7" id="KW-0285">Flavoprotein</keyword>
<dbReference type="InterPro" id="IPR013786">
    <property type="entry name" value="AcylCoA_DH/ox_N"/>
</dbReference>
<feature type="domain" description="Acyl-CoA dehydrogenase/oxidase N-terminal" evidence="15">
    <location>
        <begin position="81"/>
        <end position="176"/>
    </location>
</feature>
<sequence>MSWLTKYRYHYISRPVMRLMKQQLPPISPTEQDALESGNVWWDSELFSGKPDWCRLHDLSISKLRPDEQAFLDGPVEELCRRLDDWHITHELYDLPPDIWDFIKQNRFLGMIIPKAYGGLGFSALAHSQVVMKVSSRSATAAVTVMVPNSLGPGELLMKYGTPAQKDYYLPRLADGREIPCFALTGPEAGSDASSIPDSGVVCRQDFSGEKDVLGIHLNWEKRYITLAPVATLLGLAFQLYDPEHLLGDKETLGITVALIPTNHKGVEIGTRHFPLNIPFQNGPTYGRDVFIPMDWLIGGQAQAGKGWRMLVECLSEGRGISLPALSTGAAKVAARYTGAYARVRQQFGMSIGHFEGVEEPLARILGNAYLMDAGRILTATALDQGQRPAVITALLKYQLTERMRRLINDAMDISGGAGICMGPSNYLARAYQSIPIGITVEGANILTRSLIVFGQGAMRCHPWLLQEIQAAQAEDVAAFDTAFMGHVKHIFSNLGRSAWYGLTNAKLVAHGSPLTRDYYRHLTRLSSQFALLADYAVLSLGGNLKQRERVSGRMADILANLYLCSAVLKHFEEQGEPEADVPLMAYACKLTIHRAQQAMLAAFHNLPYPWLAKTLRTLMFPYGKPFSPPDDALIHQVARLALELSATRDRLTAGIFITNDPADRMGRIEDALHKTLAAAEIEKPLRKLMKEGKLAAHTVAEAIVEAGKKGLLDKFSVEKLLAARRATANAVRVDDFPADYFRQGEEKNPLLSPSSVRGA</sequence>
<dbReference type="InterPro" id="IPR009100">
    <property type="entry name" value="AcylCoA_DH/oxidase_NM_dom_sf"/>
</dbReference>
<dbReference type="Gene3D" id="1.10.540.10">
    <property type="entry name" value="Acyl-CoA dehydrogenase/oxidase, N-terminal domain"/>
    <property type="match status" value="1"/>
</dbReference>
<dbReference type="InterPro" id="IPR009075">
    <property type="entry name" value="AcylCo_DH/oxidase_C"/>
</dbReference>
<evidence type="ECO:0000256" key="4">
    <source>
        <dbReference type="ARBA" id="ARBA00012033"/>
    </source>
</evidence>
<dbReference type="NCBIfam" id="NF009586">
    <property type="entry name" value="PRK13026.1"/>
    <property type="match status" value="1"/>
</dbReference>
<dbReference type="PANTHER" id="PTHR48083:SF33">
    <property type="entry name" value="ACYL-COENZYME A DEHYDROGENASE"/>
    <property type="match status" value="1"/>
</dbReference>
<dbReference type="GO" id="GO:0070991">
    <property type="term" value="F:medium-chain fatty acyl-CoA dehydrogenase activity"/>
    <property type="evidence" value="ECO:0007669"/>
    <property type="project" value="UniProtKB-EC"/>
</dbReference>
<dbReference type="InterPro" id="IPR050741">
    <property type="entry name" value="Acyl-CoA_dehydrogenase"/>
</dbReference>
<dbReference type="Pfam" id="PF09317">
    <property type="entry name" value="ACDH_C"/>
    <property type="match status" value="1"/>
</dbReference>
<dbReference type="InterPro" id="IPR046373">
    <property type="entry name" value="Acyl-CoA_Oxase/DH_mid-dom_sf"/>
</dbReference>
<dbReference type="GO" id="GO:0005737">
    <property type="term" value="C:cytoplasm"/>
    <property type="evidence" value="ECO:0007669"/>
    <property type="project" value="TreeGrafter"/>
</dbReference>
<gene>
    <name evidence="18" type="ORF">J1836_001630</name>
    <name evidence="17" type="ORF">J1836_11185</name>
</gene>
<evidence type="ECO:0000313" key="19">
    <source>
        <dbReference type="Proteomes" id="UP000664466"/>
    </source>
</evidence>
<dbReference type="GO" id="GO:0050660">
    <property type="term" value="F:flavin adenine dinucleotide binding"/>
    <property type="evidence" value="ECO:0007669"/>
    <property type="project" value="InterPro"/>
</dbReference>
<dbReference type="EMBL" id="CP072748">
    <property type="protein sequence ID" value="QTX11096.1"/>
    <property type="molecule type" value="Genomic_DNA"/>
</dbReference>
<comment type="cofactor">
    <cofactor evidence="1">
        <name>FAD</name>
        <dbReference type="ChEBI" id="CHEBI:57692"/>
    </cofactor>
</comment>
<evidence type="ECO:0000256" key="8">
    <source>
        <dbReference type="ARBA" id="ARBA00022827"/>
    </source>
</evidence>
<dbReference type="PANTHER" id="PTHR48083">
    <property type="entry name" value="MEDIUM-CHAIN SPECIFIC ACYL-COA DEHYDROGENASE, MITOCHONDRIAL-RELATED"/>
    <property type="match status" value="1"/>
</dbReference>
<evidence type="ECO:0000256" key="11">
    <source>
        <dbReference type="ARBA" id="ARBA00023098"/>
    </source>
</evidence>
<dbReference type="EC" id="1.3.8.8" evidence="5"/>
<comment type="pathway">
    <text evidence="2">Lipid metabolism; fatty acid beta-oxidation.</text>
</comment>
<keyword evidence="9" id="KW-0276">Fatty acid metabolism</keyword>
<keyword evidence="8" id="KW-0274">FAD</keyword>
<dbReference type="GO" id="GO:0033539">
    <property type="term" value="P:fatty acid beta-oxidation using acyl-CoA dehydrogenase"/>
    <property type="evidence" value="ECO:0007669"/>
    <property type="project" value="InterPro"/>
</dbReference>
<dbReference type="FunFam" id="2.40.110.10:FF:000010">
    <property type="entry name" value="Acyl-CoA dehydrogenase"/>
    <property type="match status" value="1"/>
</dbReference>
<dbReference type="Proteomes" id="UP000664466">
    <property type="component" value="Unassembled WGS sequence"/>
</dbReference>
<dbReference type="InterPro" id="IPR036250">
    <property type="entry name" value="AcylCo_DH-like_C"/>
</dbReference>
<evidence type="ECO:0000256" key="10">
    <source>
        <dbReference type="ARBA" id="ARBA00023002"/>
    </source>
</evidence>
<evidence type="ECO:0000256" key="9">
    <source>
        <dbReference type="ARBA" id="ARBA00022832"/>
    </source>
</evidence>
<dbReference type="InterPro" id="IPR037069">
    <property type="entry name" value="AcylCoA_DH/ox_N_sf"/>
</dbReference>
<comment type="catalytic activity">
    <reaction evidence="13">
        <text>a long-chain 2,3-saturated fatty acyl-CoA + oxidized [electron-transfer flavoprotein] + H(+) = a long-chain (2E)-enoyl-CoA + reduced [electron-transfer flavoprotein]</text>
        <dbReference type="Rhea" id="RHEA:17721"/>
        <dbReference type="Rhea" id="RHEA-COMP:10685"/>
        <dbReference type="Rhea" id="RHEA-COMP:10686"/>
        <dbReference type="ChEBI" id="CHEBI:15378"/>
        <dbReference type="ChEBI" id="CHEBI:57692"/>
        <dbReference type="ChEBI" id="CHEBI:58307"/>
        <dbReference type="ChEBI" id="CHEBI:83721"/>
        <dbReference type="ChEBI" id="CHEBI:83727"/>
        <dbReference type="EC" id="1.3.8.8"/>
    </reaction>
</comment>
<evidence type="ECO:0000256" key="2">
    <source>
        <dbReference type="ARBA" id="ARBA00005005"/>
    </source>
</evidence>
<dbReference type="GO" id="GO:0004466">
    <property type="term" value="F:long-chain fatty acyl-CoA dehydrogenase activity"/>
    <property type="evidence" value="ECO:0007669"/>
    <property type="project" value="UniProtKB-EC"/>
</dbReference>
<dbReference type="SUPFAM" id="SSF56645">
    <property type="entry name" value="Acyl-CoA dehydrogenase NM domain-like"/>
    <property type="match status" value="1"/>
</dbReference>
<protein>
    <recommendedName>
        <fullName evidence="6">Acyl-coenzyme A dehydrogenase</fullName>
        <ecNumber evidence="4">1.3.8.7</ecNumber>
        <ecNumber evidence="5">1.3.8.8</ecNumber>
    </recommendedName>
</protein>
<dbReference type="InterPro" id="IPR015396">
    <property type="entry name" value="FadE_C"/>
</dbReference>
<dbReference type="EMBL" id="JAFMPM010000006">
    <property type="protein sequence ID" value="MBO0613475.1"/>
    <property type="molecule type" value="Genomic_DNA"/>
</dbReference>
<evidence type="ECO:0000256" key="6">
    <source>
        <dbReference type="ARBA" id="ARBA00020144"/>
    </source>
</evidence>
<evidence type="ECO:0000256" key="12">
    <source>
        <dbReference type="ARBA" id="ARBA00047882"/>
    </source>
</evidence>
<evidence type="ECO:0000256" key="13">
    <source>
        <dbReference type="ARBA" id="ARBA00049247"/>
    </source>
</evidence>
<dbReference type="SUPFAM" id="SSF47203">
    <property type="entry name" value="Acyl-CoA dehydrogenase C-terminal domain-like"/>
    <property type="match status" value="1"/>
</dbReference>
<dbReference type="NCBIfam" id="NF007000">
    <property type="entry name" value="PRK09463.1"/>
    <property type="match status" value="1"/>
</dbReference>
<evidence type="ECO:0000259" key="15">
    <source>
        <dbReference type="Pfam" id="PF02771"/>
    </source>
</evidence>
<dbReference type="AlphaFoldDB" id="A0A8B0SIB8"/>
<evidence type="ECO:0000313" key="18">
    <source>
        <dbReference type="EMBL" id="QTX11096.1"/>
    </source>
</evidence>
<organism evidence="18">
    <name type="scientific">Thiothrix fructosivorans</name>
    <dbReference type="NCBI Taxonomy" id="111770"/>
    <lineage>
        <taxon>Bacteria</taxon>
        <taxon>Pseudomonadati</taxon>
        <taxon>Pseudomonadota</taxon>
        <taxon>Gammaproteobacteria</taxon>
        <taxon>Thiotrichales</taxon>
        <taxon>Thiotrichaceae</taxon>
        <taxon>Thiothrix</taxon>
    </lineage>
</organism>
<dbReference type="UniPathway" id="UPA00659"/>
<evidence type="ECO:0000259" key="14">
    <source>
        <dbReference type="Pfam" id="PF00441"/>
    </source>
</evidence>
<proteinExistence type="inferred from homology"/>
<evidence type="ECO:0000256" key="7">
    <source>
        <dbReference type="ARBA" id="ARBA00022630"/>
    </source>
</evidence>
<dbReference type="FunFam" id="1.10.540.10:FF:000004">
    <property type="entry name" value="Acyl-CoA dehydrogenase"/>
    <property type="match status" value="1"/>
</dbReference>
<evidence type="ECO:0000256" key="1">
    <source>
        <dbReference type="ARBA" id="ARBA00001974"/>
    </source>
</evidence>
<feature type="domain" description="Acyl-CoA dehydrogenase/oxidase C-terminal" evidence="14">
    <location>
        <begin position="305"/>
        <end position="452"/>
    </location>
</feature>
<evidence type="ECO:0000256" key="5">
    <source>
        <dbReference type="ARBA" id="ARBA00012040"/>
    </source>
</evidence>
<name>A0A8B0SIB8_9GAMM</name>
<dbReference type="FunFam" id="1.20.140.10:FF:000009">
    <property type="entry name" value="Acyl-CoA dehydrogenase"/>
    <property type="match status" value="1"/>
</dbReference>
<keyword evidence="19" id="KW-1185">Reference proteome</keyword>
<reference evidence="18" key="2">
    <citation type="submission" date="2021-04" db="EMBL/GenBank/DDBJ databases">
        <title>Complete Genome and methylome analysis of Thiothrix fructosivorans ATCC 49748.</title>
        <authorList>
            <person name="Fomenkov A."/>
            <person name="Sun L."/>
            <person name="Vincze T."/>
            <person name="Grabovich M.Y."/>
            <person name="Roberts R.J."/>
        </authorList>
    </citation>
    <scope>NUCLEOTIDE SEQUENCE</scope>
    <source>
        <strain evidence="18">ATCC 49748</strain>
    </source>
</reference>
<reference evidence="17 19" key="1">
    <citation type="submission" date="2021-03" db="EMBL/GenBank/DDBJ databases">
        <title>Draft genome and methylome analysis of Thiotrix fructosivoruns ATCC 49748.</title>
        <authorList>
            <person name="Fomenkov A."/>
            <person name="Grabovich M.Y."/>
            <person name="Roberts R.J."/>
        </authorList>
    </citation>
    <scope>NUCLEOTIDE SEQUENCE [LARGE SCALE GENOMIC DNA]</scope>
    <source>
        <strain evidence="17 19">ATCC 49748</strain>
    </source>
</reference>
<comment type="catalytic activity">
    <reaction evidence="12">
        <text>a medium-chain 2,3-saturated fatty acyl-CoA + oxidized [electron-transfer flavoprotein] + H(+) = a medium-chain (2E)-enoyl-CoA + reduced [electron-transfer flavoprotein]</text>
        <dbReference type="Rhea" id="RHEA:14477"/>
        <dbReference type="Rhea" id="RHEA-COMP:10685"/>
        <dbReference type="Rhea" id="RHEA-COMP:10686"/>
        <dbReference type="ChEBI" id="CHEBI:15378"/>
        <dbReference type="ChEBI" id="CHEBI:57692"/>
        <dbReference type="ChEBI" id="CHEBI:58307"/>
        <dbReference type="ChEBI" id="CHEBI:83723"/>
        <dbReference type="ChEBI" id="CHEBI:83726"/>
        <dbReference type="EC" id="1.3.8.7"/>
    </reaction>
</comment>
<dbReference type="Pfam" id="PF00441">
    <property type="entry name" value="Acyl-CoA_dh_1"/>
    <property type="match status" value="1"/>
</dbReference>
<evidence type="ECO:0000313" key="17">
    <source>
        <dbReference type="EMBL" id="MBO0613475.1"/>
    </source>
</evidence>
<evidence type="ECO:0000259" key="16">
    <source>
        <dbReference type="Pfam" id="PF09317"/>
    </source>
</evidence>
<keyword evidence="10" id="KW-0560">Oxidoreductase</keyword>
<feature type="domain" description="Acyl-CoA dehydrogenase C-terminal bacterial-type" evidence="16">
    <location>
        <begin position="459"/>
        <end position="737"/>
    </location>
</feature>
<dbReference type="Gene3D" id="1.20.140.10">
    <property type="entry name" value="Butyryl-CoA Dehydrogenase, subunit A, domain 3"/>
    <property type="match status" value="1"/>
</dbReference>
<evidence type="ECO:0000256" key="3">
    <source>
        <dbReference type="ARBA" id="ARBA00009347"/>
    </source>
</evidence>